<protein>
    <recommendedName>
        <fullName evidence="2 6">Superoxide dismutase</fullName>
        <ecNumber evidence="2 6">1.15.1.1</ecNumber>
    </recommendedName>
</protein>
<dbReference type="PROSITE" id="PS00088">
    <property type="entry name" value="SOD_MN"/>
    <property type="match status" value="1"/>
</dbReference>
<evidence type="ECO:0000256" key="4">
    <source>
        <dbReference type="ARBA" id="ARBA00023002"/>
    </source>
</evidence>
<evidence type="ECO:0000256" key="3">
    <source>
        <dbReference type="ARBA" id="ARBA00022723"/>
    </source>
</evidence>
<proteinExistence type="inferred from homology"/>
<accession>A0A290QL75</accession>
<dbReference type="PRINTS" id="PR01703">
    <property type="entry name" value="MNSODISMTASE"/>
</dbReference>
<evidence type="ECO:0000259" key="7">
    <source>
        <dbReference type="Pfam" id="PF00081"/>
    </source>
</evidence>
<dbReference type="Gene3D" id="3.55.40.20">
    <property type="entry name" value="Iron/manganese superoxide dismutase, C-terminal domain"/>
    <property type="match status" value="1"/>
</dbReference>
<keyword evidence="10" id="KW-1185">Reference proteome</keyword>
<comment type="catalytic activity">
    <reaction evidence="6">
        <text>2 superoxide + 2 H(+) = H2O2 + O2</text>
        <dbReference type="Rhea" id="RHEA:20696"/>
        <dbReference type="ChEBI" id="CHEBI:15378"/>
        <dbReference type="ChEBI" id="CHEBI:15379"/>
        <dbReference type="ChEBI" id="CHEBI:16240"/>
        <dbReference type="ChEBI" id="CHEBI:18421"/>
        <dbReference type="EC" id="1.15.1.1"/>
    </reaction>
</comment>
<dbReference type="PANTHER" id="PTHR43595">
    <property type="entry name" value="37S RIBOSOMAL PROTEIN S26, MITOCHONDRIAL"/>
    <property type="match status" value="1"/>
</dbReference>
<dbReference type="Pfam" id="PF00081">
    <property type="entry name" value="Sod_Fe_N"/>
    <property type="match status" value="1"/>
</dbReference>
<dbReference type="Proteomes" id="UP000217265">
    <property type="component" value="Chromosome"/>
</dbReference>
<feature type="binding site" evidence="5">
    <location>
        <position position="27"/>
    </location>
    <ligand>
        <name>Mn(2+)</name>
        <dbReference type="ChEBI" id="CHEBI:29035"/>
    </ligand>
</feature>
<feature type="domain" description="Manganese/iron superoxide dismutase C-terminal" evidence="8">
    <location>
        <begin position="97"/>
        <end position="205"/>
    </location>
</feature>
<comment type="similarity">
    <text evidence="1 6">Belongs to the iron/manganese superoxide dismutase family.</text>
</comment>
<evidence type="ECO:0000259" key="8">
    <source>
        <dbReference type="Pfam" id="PF02777"/>
    </source>
</evidence>
<keyword evidence="4 6" id="KW-0560">Oxidoreductase</keyword>
<dbReference type="OrthoDB" id="9803125at2"/>
<sequence length="211" mass="22918">MAYELPKLPYALDALAPHIDAKTMEIHHGKHHQAYITNANNLLKDHPALAALDVNALIADLSKVPDAIRGGIRNNAGGHSNHAFFWTILGPGKGGAPKGKLADAINATFGSFDKFKEEFTKAATTRFGSGWAWLYVGTDKKLAVGSTANQDSPLMGKAVTTTIEGKPVIGLDVWEHAYYLNFQNRRPDYIAAFWNVVDWDAAEKNFVAASA</sequence>
<dbReference type="FunFam" id="1.10.287.990:FF:000001">
    <property type="entry name" value="Superoxide dismutase"/>
    <property type="match status" value="1"/>
</dbReference>
<dbReference type="InterPro" id="IPR019833">
    <property type="entry name" value="Mn/Fe_SOD_BS"/>
</dbReference>
<organism evidence="9 10">
    <name type="scientific">Nibricoccus aquaticus</name>
    <dbReference type="NCBI Taxonomy" id="2576891"/>
    <lineage>
        <taxon>Bacteria</taxon>
        <taxon>Pseudomonadati</taxon>
        <taxon>Verrucomicrobiota</taxon>
        <taxon>Opitutia</taxon>
        <taxon>Opitutales</taxon>
        <taxon>Opitutaceae</taxon>
        <taxon>Nibricoccus</taxon>
    </lineage>
</organism>
<dbReference type="PANTHER" id="PTHR43595:SF2">
    <property type="entry name" value="SMALL RIBOSOMAL SUBUNIT PROTEIN MS42"/>
    <property type="match status" value="1"/>
</dbReference>
<evidence type="ECO:0000256" key="1">
    <source>
        <dbReference type="ARBA" id="ARBA00008714"/>
    </source>
</evidence>
<dbReference type="GO" id="GO:0030145">
    <property type="term" value="F:manganese ion binding"/>
    <property type="evidence" value="ECO:0007669"/>
    <property type="project" value="UniProtKB-ARBA"/>
</dbReference>
<feature type="binding site" evidence="5">
    <location>
        <position position="82"/>
    </location>
    <ligand>
        <name>Mn(2+)</name>
        <dbReference type="ChEBI" id="CHEBI:29035"/>
    </ligand>
</feature>
<dbReference type="PIRSF" id="PIRSF000349">
    <property type="entry name" value="SODismutase"/>
    <property type="match status" value="1"/>
</dbReference>
<gene>
    <name evidence="9" type="ORF">CMV30_14835</name>
</gene>
<dbReference type="SUPFAM" id="SSF54719">
    <property type="entry name" value="Fe,Mn superoxide dismutase (SOD), C-terminal domain"/>
    <property type="match status" value="1"/>
</dbReference>
<evidence type="ECO:0000313" key="10">
    <source>
        <dbReference type="Proteomes" id="UP000217265"/>
    </source>
</evidence>
<dbReference type="Gene3D" id="1.10.287.990">
    <property type="entry name" value="Fe,Mn superoxide dismutase (SOD) domain"/>
    <property type="match status" value="1"/>
</dbReference>
<dbReference type="InterPro" id="IPR036324">
    <property type="entry name" value="Mn/Fe_SOD_N_sf"/>
</dbReference>
<name>A0A290QL75_9BACT</name>
<dbReference type="Pfam" id="PF02777">
    <property type="entry name" value="Sod_Fe_C"/>
    <property type="match status" value="1"/>
</dbReference>
<dbReference type="InterPro" id="IPR036314">
    <property type="entry name" value="SOD_C_sf"/>
</dbReference>
<comment type="function">
    <text evidence="6">Destroys radicals which are normally produced within the cells and which are toxic to biological systems.</text>
</comment>
<evidence type="ECO:0000256" key="2">
    <source>
        <dbReference type="ARBA" id="ARBA00012682"/>
    </source>
</evidence>
<feature type="domain" description="Manganese/iron superoxide dismutase N-terminal" evidence="7">
    <location>
        <begin position="2"/>
        <end position="89"/>
    </location>
</feature>
<dbReference type="RefSeq" id="WP_096057795.1">
    <property type="nucleotide sequence ID" value="NZ_CP023344.1"/>
</dbReference>
<dbReference type="InterPro" id="IPR019831">
    <property type="entry name" value="Mn/Fe_SOD_N"/>
</dbReference>
<dbReference type="KEGG" id="vbh:CMV30_14835"/>
<dbReference type="InterPro" id="IPR019832">
    <property type="entry name" value="Mn/Fe_SOD_C"/>
</dbReference>
<keyword evidence="3 5" id="KW-0479">Metal-binding</keyword>
<feature type="binding site" evidence="5">
    <location>
        <position position="176"/>
    </location>
    <ligand>
        <name>Mn(2+)</name>
        <dbReference type="ChEBI" id="CHEBI:29035"/>
    </ligand>
</feature>
<dbReference type="InterPro" id="IPR001189">
    <property type="entry name" value="Mn/Fe_SOD"/>
</dbReference>
<evidence type="ECO:0000256" key="5">
    <source>
        <dbReference type="PIRSR" id="PIRSR000349-1"/>
    </source>
</evidence>
<evidence type="ECO:0000256" key="6">
    <source>
        <dbReference type="RuleBase" id="RU000414"/>
    </source>
</evidence>
<feature type="binding site" evidence="5">
    <location>
        <position position="172"/>
    </location>
    <ligand>
        <name>Mn(2+)</name>
        <dbReference type="ChEBI" id="CHEBI:29035"/>
    </ligand>
</feature>
<dbReference type="FunFam" id="3.55.40.20:FF:000001">
    <property type="entry name" value="Superoxide dismutase"/>
    <property type="match status" value="1"/>
</dbReference>
<evidence type="ECO:0000313" key="9">
    <source>
        <dbReference type="EMBL" id="ATC66168.1"/>
    </source>
</evidence>
<dbReference type="GO" id="GO:0005737">
    <property type="term" value="C:cytoplasm"/>
    <property type="evidence" value="ECO:0007669"/>
    <property type="project" value="TreeGrafter"/>
</dbReference>
<dbReference type="AlphaFoldDB" id="A0A290QL75"/>
<reference evidence="9 10" key="1">
    <citation type="submission" date="2017-09" db="EMBL/GenBank/DDBJ databases">
        <title>Complete genome sequence of Verrucomicrobial strain HZ-65, isolated from freshwater.</title>
        <authorList>
            <person name="Choi A."/>
        </authorList>
    </citation>
    <scope>NUCLEOTIDE SEQUENCE [LARGE SCALE GENOMIC DNA]</scope>
    <source>
        <strain evidence="9 10">HZ-65</strain>
    </source>
</reference>
<dbReference type="SUPFAM" id="SSF46609">
    <property type="entry name" value="Fe,Mn superoxide dismutase (SOD), N-terminal domain"/>
    <property type="match status" value="1"/>
</dbReference>
<dbReference type="GO" id="GO:0004784">
    <property type="term" value="F:superoxide dismutase activity"/>
    <property type="evidence" value="ECO:0007669"/>
    <property type="project" value="UniProtKB-EC"/>
</dbReference>
<dbReference type="EC" id="1.15.1.1" evidence="2 6"/>
<dbReference type="EMBL" id="CP023344">
    <property type="protein sequence ID" value="ATC66168.1"/>
    <property type="molecule type" value="Genomic_DNA"/>
</dbReference>